<proteinExistence type="predicted"/>
<comment type="caution">
    <text evidence="1">The sequence shown here is derived from an EMBL/GenBank/DDBJ whole genome shotgun (WGS) entry which is preliminary data.</text>
</comment>
<dbReference type="EMBL" id="BAEQ01000013">
    <property type="protein sequence ID" value="GAC27381.1"/>
    <property type="molecule type" value="Genomic_DNA"/>
</dbReference>
<dbReference type="OrthoDB" id="9885683at2"/>
<sequence>MKYFVYFLSFIALLIAYSLFGTDISEKNSIVIGDVGVETTNVEEPALQNNSSYNINDSKIETEGEDNNTFDYVFVSSKFESHILDLYINLSDNLYGGLYFNNIEEYKILVKNGLPLEKELEYLSESDYSQTAIKLAESRINSTPFEPNEDLSTSALSSANLVRTIVELEKSIQYYIPNYTIGDKFPEEKDWPSGYRPEVVASLMKDLVYAQASVDKSSPVAQLALAKFTELNFYGLESDELMLSVFEHITNAQVVVNLQSISQYIAENYPNQEQKYIAMLEEKRRDSKAINGSK</sequence>
<reference evidence="2" key="1">
    <citation type="journal article" date="2014" name="Environ. Microbiol.">
        <title>Comparative genomics of the marine bacterial genus Glaciecola reveals the high degree of genomic diversity and genomic characteristic for cold adaptation.</title>
        <authorList>
            <person name="Qin Q.L."/>
            <person name="Xie B.B."/>
            <person name="Yu Y."/>
            <person name="Shu Y.L."/>
            <person name="Rong J.C."/>
            <person name="Zhang Y.J."/>
            <person name="Zhao D.L."/>
            <person name="Chen X.L."/>
            <person name="Zhang X.Y."/>
            <person name="Chen B."/>
            <person name="Zhou B.C."/>
            <person name="Zhang Y.Z."/>
        </authorList>
    </citation>
    <scope>NUCLEOTIDE SEQUENCE [LARGE SCALE GENOMIC DNA]</scope>
    <source>
        <strain evidence="2">ACAM 615</strain>
    </source>
</reference>
<organism evidence="1 2">
    <name type="scientific">Brumicola pallidula DSM 14239 = ACAM 615</name>
    <dbReference type="NCBI Taxonomy" id="1121922"/>
    <lineage>
        <taxon>Bacteria</taxon>
        <taxon>Pseudomonadati</taxon>
        <taxon>Pseudomonadota</taxon>
        <taxon>Gammaproteobacteria</taxon>
        <taxon>Alteromonadales</taxon>
        <taxon>Alteromonadaceae</taxon>
        <taxon>Brumicola</taxon>
    </lineage>
</organism>
<dbReference type="Proteomes" id="UP000006251">
    <property type="component" value="Unassembled WGS sequence"/>
</dbReference>
<evidence type="ECO:0000313" key="2">
    <source>
        <dbReference type="Proteomes" id="UP000006251"/>
    </source>
</evidence>
<protein>
    <submittedName>
        <fullName evidence="1">Uncharacterized protein</fullName>
    </submittedName>
</protein>
<evidence type="ECO:0000313" key="1">
    <source>
        <dbReference type="EMBL" id="GAC27381.1"/>
    </source>
</evidence>
<accession>K6YTW4</accession>
<gene>
    <name evidence="1" type="ORF">GPAL_0501</name>
</gene>
<name>K6YTW4_9ALTE</name>
<dbReference type="RefSeq" id="WP_006008923.1">
    <property type="nucleotide sequence ID" value="NZ_AUAV01000012.1"/>
</dbReference>
<keyword evidence="2" id="KW-1185">Reference proteome</keyword>
<dbReference type="AlphaFoldDB" id="K6YTW4"/>